<dbReference type="Proteomes" id="UP000247284">
    <property type="component" value="Segment"/>
</dbReference>
<dbReference type="Pfam" id="PF23778">
    <property type="entry name" value="Phage_holin_2"/>
    <property type="match status" value="1"/>
</dbReference>
<keyword evidence="1" id="KW-1133">Transmembrane helix</keyword>
<organism evidence="2 3">
    <name type="scientific">Microbacterium phage Hendrix</name>
    <dbReference type="NCBI Taxonomy" id="2182341"/>
    <lineage>
        <taxon>Viruses</taxon>
        <taxon>Duplodnaviria</taxon>
        <taxon>Heunggongvirae</taxon>
        <taxon>Uroviricota</taxon>
        <taxon>Caudoviricetes</taxon>
        <taxon>Rogerhendrixvirus</taxon>
        <taxon>Rogerhendrixvirus hendrix</taxon>
    </lineage>
</organism>
<dbReference type="KEGG" id="vg:54992547"/>
<evidence type="ECO:0000313" key="3">
    <source>
        <dbReference type="Proteomes" id="UP000247284"/>
    </source>
</evidence>
<dbReference type="InterPro" id="IPR056964">
    <property type="entry name" value="Phage_holin"/>
</dbReference>
<keyword evidence="1" id="KW-0812">Transmembrane</keyword>
<dbReference type="GeneID" id="54992547"/>
<dbReference type="EMBL" id="MH183162">
    <property type="protein sequence ID" value="AWN07751.1"/>
    <property type="molecule type" value="Genomic_DNA"/>
</dbReference>
<sequence>MIIGENLVELAPSDWAMVAFTFGVLWFVLDYGIFNPWWRAPIGWVVMIYGFSVLLLMFLILYGLVAGQRVDEWARLPVGVLLVAGILGKIVILHVARHEGRIERRRLRAERHARLSEVRNAEMVDREPPASFLSAQSAPKTLPSATRASEKRKVRQMIINKYLAGLLTVLVVAVTAFQAALSDGFTTTEAWQLSGLVLGAFVTVFVPLLQGKWAAGLKVGGAVLGAAIAAIVPFATGGWDASAVTIVVLAILNTLTTQMGVDVRIDSAKQALADPSVSIEVPHNVDPVAMKIAGPPTEAPALSQ</sequence>
<feature type="transmembrane region" description="Helical" evidence="1">
    <location>
        <begin position="41"/>
        <end position="64"/>
    </location>
</feature>
<dbReference type="RefSeq" id="YP_009802018.1">
    <property type="nucleotide sequence ID" value="NC_047977.1"/>
</dbReference>
<keyword evidence="1" id="KW-0472">Membrane</keyword>
<evidence type="ECO:0000313" key="2">
    <source>
        <dbReference type="EMBL" id="AWN07751.1"/>
    </source>
</evidence>
<protein>
    <submittedName>
        <fullName evidence="2">Uncharacterized protein</fullName>
    </submittedName>
</protein>
<feature type="transmembrane region" description="Helical" evidence="1">
    <location>
        <begin position="241"/>
        <end position="261"/>
    </location>
</feature>
<feature type="transmembrane region" description="Helical" evidence="1">
    <location>
        <begin position="76"/>
        <end position="96"/>
    </location>
</feature>
<name>A0A2U8UU81_9CAUD</name>
<feature type="transmembrane region" description="Helical" evidence="1">
    <location>
        <begin position="162"/>
        <end position="181"/>
    </location>
</feature>
<keyword evidence="3" id="KW-1185">Reference proteome</keyword>
<feature type="transmembrane region" description="Helical" evidence="1">
    <location>
        <begin position="216"/>
        <end position="235"/>
    </location>
</feature>
<accession>A0A2U8UU81</accession>
<proteinExistence type="predicted"/>
<feature type="transmembrane region" description="Helical" evidence="1">
    <location>
        <begin position="193"/>
        <end position="209"/>
    </location>
</feature>
<evidence type="ECO:0000256" key="1">
    <source>
        <dbReference type="SAM" id="Phobius"/>
    </source>
</evidence>
<reference evidence="3" key="1">
    <citation type="submission" date="2018-04" db="EMBL/GenBank/DDBJ databases">
        <authorList>
            <person name="Go L.Y."/>
            <person name="Mitchell J.A."/>
        </authorList>
    </citation>
    <scope>NUCLEOTIDE SEQUENCE [LARGE SCALE GENOMIC DNA]</scope>
</reference>
<gene>
    <name evidence="2" type="primary">80</name>
    <name evidence="2" type="ORF">PBI_HENDRIX_80</name>
</gene>
<feature type="transmembrane region" description="Helical" evidence="1">
    <location>
        <begin position="15"/>
        <end position="34"/>
    </location>
</feature>